<protein>
    <submittedName>
        <fullName evidence="4">Outer membrane receptor proteins, mostly Fe transport</fullName>
    </submittedName>
</protein>
<keyword evidence="2" id="KW-0813">Transport</keyword>
<name>A0A1W2H1S6_9BACT</name>
<dbReference type="OrthoDB" id="679547at2"/>
<comment type="similarity">
    <text evidence="2">Belongs to the TonB-dependent receptor family.</text>
</comment>
<dbReference type="PANTHER" id="PTHR30069">
    <property type="entry name" value="TONB-DEPENDENT OUTER MEMBRANE RECEPTOR"/>
    <property type="match status" value="1"/>
</dbReference>
<dbReference type="EMBL" id="LT838813">
    <property type="protein sequence ID" value="SMD42714.1"/>
    <property type="molecule type" value="Genomic_DNA"/>
</dbReference>
<sequence length="809" mass="90285">MTQKKGFLLLLIAPVIFYLLSFSQNDDPLARIIAGFDKYLKERPQEKIYIHFDRSYYAAGDTIWFKTYLTAGAFHEPSPLSRTIYVELIDKNKQLVTHLKLFSLDGSSAGYMPISDSLESGNYIVRAYTNWMRNSSEDYFFHRKIKIWNSEIPVPKDIPENNLDLQFFPEGGDLVHGIFSKVAIKATGTDGLGKRISGKILEGDKVIGEFISNGLGMGAFYMKPQKEKEYKARIDDYDKEVTLPDIKESGLAMSVNNSSKSDSVLVKILTTDHEASQTIYILAQTRGIVCYSARAFLNTNITIAKIPKSAFQSGIAQITVMDSNGIPLAERLIFMDQGDRISLKITPDKPTYAPRELVTLNIQAHDMHEMPLVANLSLAVYDNQQILTEENRETISSYLLLSSDLKGYIESPGYYFNPINEDREEALDYLLLTQGWRRYTVEDALNNNLGGSPYKVEQGLTIKGKMVDVYKDKPISGGKISLLSFFPAPETKIVKSNSQGEFEINNIIYFEPTDVVLHGETKKGNTSVKIITENSHDYPGTPDQILPFTERQTDIERTFVVNSEERRAIEKAFDFDEKMISLEEVEVLGKKVDLQSSPSKIYGSGSVNIQVAGVTSLENQIHPLQLIQGRVPGVQVRGSGTQWSVLIRGISSINGGTNPLIMIDDFPADIASLHTIPVEDIESVSVWKGPDASIFGARGANGVIGFYTKRGKEQIDPPKESPIPSIDAGFQIEREFYSPKYDIQKPEHIKPDKRVTLFWAPYILTDSSGRASISFYNHDVETSITGILEGISGAGISGASSFEYKITKE</sequence>
<dbReference type="Gene3D" id="2.170.130.10">
    <property type="entry name" value="TonB-dependent receptor, plug domain"/>
    <property type="match status" value="1"/>
</dbReference>
<dbReference type="STRING" id="758820.SAMN00777080_1276"/>
<keyword evidence="4" id="KW-0675">Receptor</keyword>
<evidence type="ECO:0000256" key="1">
    <source>
        <dbReference type="ARBA" id="ARBA00022729"/>
    </source>
</evidence>
<dbReference type="GO" id="GO:0044718">
    <property type="term" value="P:siderophore transmembrane transport"/>
    <property type="evidence" value="ECO:0007669"/>
    <property type="project" value="TreeGrafter"/>
</dbReference>
<feature type="domain" description="TonB-dependent receptor plug" evidence="3">
    <location>
        <begin position="624"/>
        <end position="703"/>
    </location>
</feature>
<dbReference type="InterPro" id="IPR039426">
    <property type="entry name" value="TonB-dep_rcpt-like"/>
</dbReference>
<dbReference type="InterPro" id="IPR012910">
    <property type="entry name" value="Plug_dom"/>
</dbReference>
<dbReference type="InterPro" id="IPR037066">
    <property type="entry name" value="Plug_dom_sf"/>
</dbReference>
<organism evidence="4 5">
    <name type="scientific">Aquiflexum balticum DSM 16537</name>
    <dbReference type="NCBI Taxonomy" id="758820"/>
    <lineage>
        <taxon>Bacteria</taxon>
        <taxon>Pseudomonadati</taxon>
        <taxon>Bacteroidota</taxon>
        <taxon>Cytophagia</taxon>
        <taxon>Cytophagales</taxon>
        <taxon>Cyclobacteriaceae</taxon>
        <taxon>Aquiflexum</taxon>
    </lineage>
</organism>
<dbReference type="PROSITE" id="PS52016">
    <property type="entry name" value="TONB_DEPENDENT_REC_3"/>
    <property type="match status" value="1"/>
</dbReference>
<evidence type="ECO:0000259" key="3">
    <source>
        <dbReference type="Pfam" id="PF07715"/>
    </source>
</evidence>
<keyword evidence="2" id="KW-1134">Transmembrane beta strand</keyword>
<keyword evidence="2" id="KW-0998">Cell outer membrane</keyword>
<evidence type="ECO:0000256" key="2">
    <source>
        <dbReference type="PROSITE-ProRule" id="PRU01360"/>
    </source>
</evidence>
<dbReference type="Gene3D" id="2.60.40.1930">
    <property type="match status" value="1"/>
</dbReference>
<gene>
    <name evidence="4" type="ORF">SAMN00777080_1276</name>
</gene>
<dbReference type="Proteomes" id="UP000192333">
    <property type="component" value="Chromosome I"/>
</dbReference>
<dbReference type="Pfam" id="PF07715">
    <property type="entry name" value="Plug"/>
    <property type="match status" value="1"/>
</dbReference>
<proteinExistence type="inferred from homology"/>
<keyword evidence="2" id="KW-0812">Transmembrane</keyword>
<dbReference type="GO" id="GO:0009279">
    <property type="term" value="C:cell outer membrane"/>
    <property type="evidence" value="ECO:0007669"/>
    <property type="project" value="UniProtKB-SubCell"/>
</dbReference>
<dbReference type="GO" id="GO:0015344">
    <property type="term" value="F:siderophore uptake transmembrane transporter activity"/>
    <property type="evidence" value="ECO:0007669"/>
    <property type="project" value="TreeGrafter"/>
</dbReference>
<dbReference type="AlphaFoldDB" id="A0A1W2H1S6"/>
<keyword evidence="1" id="KW-0732">Signal</keyword>
<evidence type="ECO:0000313" key="5">
    <source>
        <dbReference type="Proteomes" id="UP000192333"/>
    </source>
</evidence>
<reference evidence="5" key="1">
    <citation type="submission" date="2017-04" db="EMBL/GenBank/DDBJ databases">
        <authorList>
            <person name="Varghese N."/>
            <person name="Submissions S."/>
        </authorList>
    </citation>
    <scope>NUCLEOTIDE SEQUENCE [LARGE SCALE GENOMIC DNA]</scope>
    <source>
        <strain evidence="5">DSM 16537</strain>
    </source>
</reference>
<keyword evidence="2" id="KW-0472">Membrane</keyword>
<accession>A0A1W2H1S6</accession>
<dbReference type="PANTHER" id="PTHR30069:SF29">
    <property type="entry name" value="HEMOGLOBIN AND HEMOGLOBIN-HAPTOGLOBIN-BINDING PROTEIN 1-RELATED"/>
    <property type="match status" value="1"/>
</dbReference>
<evidence type="ECO:0000313" key="4">
    <source>
        <dbReference type="EMBL" id="SMD42714.1"/>
    </source>
</evidence>
<keyword evidence="5" id="KW-1185">Reference proteome</keyword>
<comment type="subcellular location">
    <subcellularLocation>
        <location evidence="2">Cell outer membrane</location>
        <topology evidence="2">Multi-pass membrane protein</topology>
    </subcellularLocation>
</comment>
<dbReference type="RefSeq" id="WP_084119487.1">
    <property type="nucleotide sequence ID" value="NZ_LT838813.1"/>
</dbReference>
<dbReference type="SUPFAM" id="SSF56935">
    <property type="entry name" value="Porins"/>
    <property type="match status" value="1"/>
</dbReference>